<evidence type="ECO:0000313" key="1">
    <source>
        <dbReference type="EMBL" id="OHA72965.1"/>
    </source>
</evidence>
<protein>
    <submittedName>
        <fullName evidence="1">Uncharacterized protein</fullName>
    </submittedName>
</protein>
<organism evidence="1 2">
    <name type="scientific">Candidatus Wildermuthbacteria bacterium RIFCSPLOWO2_01_FULL_47_18</name>
    <dbReference type="NCBI Taxonomy" id="1802460"/>
    <lineage>
        <taxon>Bacteria</taxon>
        <taxon>Candidatus Wildermuthiibacteriota</taxon>
    </lineage>
</organism>
<sequence length="71" mass="8077">MPLYGVSVDAFATEGTELPGDIVYILGFNPPVYPLRDGIWLILYPRVPPFTHDEMDIFARHGVPVEEYEHC</sequence>
<gene>
    <name evidence="1" type="ORF">A3A27_02355</name>
</gene>
<dbReference type="AlphaFoldDB" id="A0A1G2RJE1"/>
<proteinExistence type="predicted"/>
<evidence type="ECO:0000313" key="2">
    <source>
        <dbReference type="Proteomes" id="UP000177287"/>
    </source>
</evidence>
<accession>A0A1G2RJE1</accession>
<comment type="caution">
    <text evidence="1">The sequence shown here is derived from an EMBL/GenBank/DDBJ whole genome shotgun (WGS) entry which is preliminary data.</text>
</comment>
<dbReference type="EMBL" id="MHUF01000006">
    <property type="protein sequence ID" value="OHA72965.1"/>
    <property type="molecule type" value="Genomic_DNA"/>
</dbReference>
<name>A0A1G2RJE1_9BACT</name>
<dbReference type="Proteomes" id="UP000177287">
    <property type="component" value="Unassembled WGS sequence"/>
</dbReference>
<reference evidence="1 2" key="1">
    <citation type="journal article" date="2016" name="Nat. Commun.">
        <title>Thousands of microbial genomes shed light on interconnected biogeochemical processes in an aquifer system.</title>
        <authorList>
            <person name="Anantharaman K."/>
            <person name="Brown C.T."/>
            <person name="Hug L.A."/>
            <person name="Sharon I."/>
            <person name="Castelle C.J."/>
            <person name="Probst A.J."/>
            <person name="Thomas B.C."/>
            <person name="Singh A."/>
            <person name="Wilkins M.J."/>
            <person name="Karaoz U."/>
            <person name="Brodie E.L."/>
            <person name="Williams K.H."/>
            <person name="Hubbard S.S."/>
            <person name="Banfield J.F."/>
        </authorList>
    </citation>
    <scope>NUCLEOTIDE SEQUENCE [LARGE SCALE GENOMIC DNA]</scope>
</reference>